<keyword evidence="2" id="KW-1185">Reference proteome</keyword>
<dbReference type="EMBL" id="JAJITC010000021">
    <property type="protein sequence ID" value="MCC8405578.1"/>
    <property type="molecule type" value="Genomic_DNA"/>
</dbReference>
<name>A0ABS8KM92_9BURK</name>
<organism evidence="1 2">
    <name type="scientific">Paraburkholderia translucens</name>
    <dbReference type="NCBI Taxonomy" id="2886945"/>
    <lineage>
        <taxon>Bacteria</taxon>
        <taxon>Pseudomonadati</taxon>
        <taxon>Pseudomonadota</taxon>
        <taxon>Betaproteobacteria</taxon>
        <taxon>Burkholderiales</taxon>
        <taxon>Burkholderiaceae</taxon>
        <taxon>Paraburkholderia</taxon>
    </lineage>
</organism>
<comment type="caution">
    <text evidence="1">The sequence shown here is derived from an EMBL/GenBank/DDBJ whole genome shotgun (WGS) entry which is preliminary data.</text>
</comment>
<gene>
    <name evidence="1" type="ORF">LJ655_27595</name>
</gene>
<evidence type="ECO:0000313" key="2">
    <source>
        <dbReference type="Proteomes" id="UP001430614"/>
    </source>
</evidence>
<accession>A0ABS8KM92</accession>
<evidence type="ECO:0000313" key="1">
    <source>
        <dbReference type="EMBL" id="MCC8405578.1"/>
    </source>
</evidence>
<proteinExistence type="predicted"/>
<protein>
    <submittedName>
        <fullName evidence="1">Uncharacterized protein</fullName>
    </submittedName>
</protein>
<feature type="non-terminal residue" evidence="1">
    <location>
        <position position="1"/>
    </location>
</feature>
<reference evidence="1 2" key="1">
    <citation type="submission" date="2021-11" db="EMBL/GenBank/DDBJ databases">
        <authorList>
            <person name="Oh E.-T."/>
            <person name="Kim S.-B."/>
        </authorList>
    </citation>
    <scope>NUCLEOTIDE SEQUENCE [LARGE SCALE GENOMIC DNA]</scope>
    <source>
        <strain evidence="1 2">MMS20-SJTN17</strain>
    </source>
</reference>
<dbReference type="Proteomes" id="UP001430614">
    <property type="component" value="Unassembled WGS sequence"/>
</dbReference>
<sequence length="96" mass="11304">YVDFIRGHIVRDYPALANDPTLRDRLNAAFAQTRMLRFTRDVPIVDFLYVEATTPGFYWIPAVVAWLHKPGVPAEQRFEMLMQVTHKRQQEMKGKR</sequence>